<proteinExistence type="predicted"/>
<feature type="non-terminal residue" evidence="1">
    <location>
        <position position="1"/>
    </location>
</feature>
<organism evidence="1 2">
    <name type="scientific">Kipferlia bialata</name>
    <dbReference type="NCBI Taxonomy" id="797122"/>
    <lineage>
        <taxon>Eukaryota</taxon>
        <taxon>Metamonada</taxon>
        <taxon>Carpediemonas-like organisms</taxon>
        <taxon>Kipferlia</taxon>
    </lineage>
</organism>
<dbReference type="AlphaFoldDB" id="A0A391NR66"/>
<gene>
    <name evidence="1" type="ORF">KIPB_012560</name>
</gene>
<sequence length="117" mass="13709">KAGHKDWEAFAQKVQRIRIYVRIEAERGDRPERLASLQREVKAHVDSVQGDMDGVPVLALLDAYTHDELYTKVNDKRIRDAFCERMEKGRLPRGREGERKFICSMTRVVRSFYDNRG</sequence>
<dbReference type="Proteomes" id="UP000265618">
    <property type="component" value="Unassembled WGS sequence"/>
</dbReference>
<dbReference type="EMBL" id="BDIP01005596">
    <property type="protein sequence ID" value="GCA63941.1"/>
    <property type="molecule type" value="Genomic_DNA"/>
</dbReference>
<keyword evidence="2" id="KW-1185">Reference proteome</keyword>
<name>A0A391NR66_9EUKA</name>
<accession>A0A391NR66</accession>
<comment type="caution">
    <text evidence="1">The sequence shown here is derived from an EMBL/GenBank/DDBJ whole genome shotgun (WGS) entry which is preliminary data.</text>
</comment>
<reference evidence="1 2" key="1">
    <citation type="journal article" date="2018" name="PLoS ONE">
        <title>The draft genome of Kipferlia bialata reveals reductive genome evolution in fornicate parasites.</title>
        <authorList>
            <person name="Tanifuji G."/>
            <person name="Takabayashi S."/>
            <person name="Kume K."/>
            <person name="Takagi M."/>
            <person name="Nakayama T."/>
            <person name="Kamikawa R."/>
            <person name="Inagaki Y."/>
            <person name="Hashimoto T."/>
        </authorList>
    </citation>
    <scope>NUCLEOTIDE SEQUENCE [LARGE SCALE GENOMIC DNA]</scope>
    <source>
        <strain evidence="1">NY0173</strain>
    </source>
</reference>
<evidence type="ECO:0000313" key="2">
    <source>
        <dbReference type="Proteomes" id="UP000265618"/>
    </source>
</evidence>
<evidence type="ECO:0000313" key="1">
    <source>
        <dbReference type="EMBL" id="GCA63941.1"/>
    </source>
</evidence>
<protein>
    <submittedName>
        <fullName evidence="1">Uncharacterized protein</fullName>
    </submittedName>
</protein>